<organism evidence="2">
    <name type="scientific">Ostreococcus tauri</name>
    <name type="common">Marine green alga</name>
    <dbReference type="NCBI Taxonomy" id="70448"/>
    <lineage>
        <taxon>Eukaryota</taxon>
        <taxon>Viridiplantae</taxon>
        <taxon>Chlorophyta</taxon>
        <taxon>Mamiellophyceae</taxon>
        <taxon>Mamiellales</taxon>
        <taxon>Bathycoccaceae</taxon>
        <taxon>Ostreococcus</taxon>
    </lineage>
</organism>
<evidence type="ECO:0000256" key="1">
    <source>
        <dbReference type="SAM" id="MobiDB-lite"/>
    </source>
</evidence>
<gene>
    <name evidence="2" type="ORF">BE221DRAFT_170573</name>
</gene>
<feature type="compositionally biased region" description="Polar residues" evidence="1">
    <location>
        <begin position="109"/>
        <end position="118"/>
    </location>
</feature>
<dbReference type="Proteomes" id="UP000195557">
    <property type="component" value="Unassembled WGS sequence"/>
</dbReference>
<dbReference type="EMBL" id="KZ155793">
    <property type="protein sequence ID" value="OUS44982.1"/>
    <property type="molecule type" value="Genomic_DNA"/>
</dbReference>
<accession>A0A1Y5ICU0</accession>
<protein>
    <submittedName>
        <fullName evidence="2">Uncharacterized protein</fullName>
    </submittedName>
</protein>
<proteinExistence type="predicted"/>
<feature type="region of interest" description="Disordered" evidence="1">
    <location>
        <begin position="104"/>
        <end position="153"/>
    </location>
</feature>
<dbReference type="AlphaFoldDB" id="A0A1Y5ICU0"/>
<feature type="compositionally biased region" description="Polar residues" evidence="1">
    <location>
        <begin position="144"/>
        <end position="153"/>
    </location>
</feature>
<reference evidence="2" key="1">
    <citation type="submission" date="2017-04" db="EMBL/GenBank/DDBJ databases">
        <title>Population genomics of picophytoplankton unveils novel chromosome hypervariability.</title>
        <authorList>
            <consortium name="DOE Joint Genome Institute"/>
            <person name="Blanc-Mathieu R."/>
            <person name="Krasovec M."/>
            <person name="Hebrard M."/>
            <person name="Yau S."/>
            <person name="Desgranges E."/>
            <person name="Martin J."/>
            <person name="Schackwitz W."/>
            <person name="Kuo A."/>
            <person name="Salin G."/>
            <person name="Donnadieu C."/>
            <person name="Desdevises Y."/>
            <person name="Sanchez-Ferandin S."/>
            <person name="Moreau H."/>
            <person name="Rivals E."/>
            <person name="Grigoriev I.V."/>
            <person name="Grimsley N."/>
            <person name="Eyre-Walker A."/>
            <person name="Piganeau G."/>
        </authorList>
    </citation>
    <scope>NUCLEOTIDE SEQUENCE [LARGE SCALE GENOMIC DNA]</scope>
    <source>
        <strain evidence="2">RCC 1115</strain>
    </source>
</reference>
<evidence type="ECO:0000313" key="2">
    <source>
        <dbReference type="EMBL" id="OUS44982.1"/>
    </source>
</evidence>
<name>A0A1Y5ICU0_OSTTA</name>
<sequence>MEAIVSVRRYGVLHRDVAARRRRRSGPSFTPRMRSSLPKICWFGIALPDSYSCTTCGFSLICCASCACVSFFARRPCRMAFFTSALTVLCVKFSSSSSNFNAFRPAPESASNRTTSRQYAPKPSRVARTHPSSPSAPPCPREAPTSTAKNPSSARAQSLLPLGILRLFHVHSTARARVRALPDRDLLPILVRHVVVSLHAHAFVAPSPSAVPRARVHAVAHTSPRVHACGRAPALDRRRVGRVVVVAIPSARTTTT</sequence>